<name>A0A2T0SNS2_9BACT</name>
<dbReference type="RefSeq" id="WP_106139206.1">
    <property type="nucleotide sequence ID" value="NZ_PVTE01000015.1"/>
</dbReference>
<keyword evidence="2" id="KW-1185">Reference proteome</keyword>
<evidence type="ECO:0000313" key="2">
    <source>
        <dbReference type="Proteomes" id="UP000238375"/>
    </source>
</evidence>
<dbReference type="Proteomes" id="UP000238375">
    <property type="component" value="Unassembled WGS sequence"/>
</dbReference>
<reference evidence="1 2" key="1">
    <citation type="submission" date="2018-03" db="EMBL/GenBank/DDBJ databases">
        <title>Genomic Encyclopedia of Archaeal and Bacterial Type Strains, Phase II (KMG-II): from individual species to whole genera.</title>
        <authorList>
            <person name="Goeker M."/>
        </authorList>
    </citation>
    <scope>NUCLEOTIDE SEQUENCE [LARGE SCALE GENOMIC DNA]</scope>
    <source>
        <strain evidence="1 2">DSM 28354</strain>
    </source>
</reference>
<sequence>METPITQPVADEVRHWQVGDLFTLGVSTERKLVINVTDDRVGVIAESKFYSWYGHQPQITVNYKCSKMERATSRPSKLVLM</sequence>
<gene>
    <name evidence="1" type="ORF">CLV58_115155</name>
</gene>
<organism evidence="1 2">
    <name type="scientific">Spirosoma oryzae</name>
    <dbReference type="NCBI Taxonomy" id="1469603"/>
    <lineage>
        <taxon>Bacteria</taxon>
        <taxon>Pseudomonadati</taxon>
        <taxon>Bacteroidota</taxon>
        <taxon>Cytophagia</taxon>
        <taxon>Cytophagales</taxon>
        <taxon>Cytophagaceae</taxon>
        <taxon>Spirosoma</taxon>
    </lineage>
</organism>
<accession>A0A2T0SNS2</accession>
<comment type="caution">
    <text evidence="1">The sequence shown here is derived from an EMBL/GenBank/DDBJ whole genome shotgun (WGS) entry which is preliminary data.</text>
</comment>
<dbReference type="EMBL" id="PVTE01000015">
    <property type="protein sequence ID" value="PRY35072.1"/>
    <property type="molecule type" value="Genomic_DNA"/>
</dbReference>
<evidence type="ECO:0000313" key="1">
    <source>
        <dbReference type="EMBL" id="PRY35072.1"/>
    </source>
</evidence>
<protein>
    <submittedName>
        <fullName evidence="1">Uncharacterized protein</fullName>
    </submittedName>
</protein>
<proteinExistence type="predicted"/>
<dbReference type="AlphaFoldDB" id="A0A2T0SNS2"/>